<proteinExistence type="predicted"/>
<dbReference type="PANTHER" id="PTHR28398">
    <property type="entry name" value="SYNAPTONEMAL COMPLEX CENTRAL ELEMENT PROTEIN 2"/>
    <property type="match status" value="1"/>
</dbReference>
<feature type="compositionally biased region" description="Low complexity" evidence="1">
    <location>
        <begin position="122"/>
        <end position="133"/>
    </location>
</feature>
<evidence type="ECO:0000256" key="1">
    <source>
        <dbReference type="SAM" id="MobiDB-lite"/>
    </source>
</evidence>
<dbReference type="Proteomes" id="UP001174136">
    <property type="component" value="Unassembled WGS sequence"/>
</dbReference>
<feature type="region of interest" description="Disordered" evidence="1">
    <location>
        <begin position="1"/>
        <end position="29"/>
    </location>
</feature>
<dbReference type="GO" id="GO:0000801">
    <property type="term" value="C:central element"/>
    <property type="evidence" value="ECO:0007669"/>
    <property type="project" value="InterPro"/>
</dbReference>
<dbReference type="PANTHER" id="PTHR28398:SF1">
    <property type="entry name" value="SYNAPTONEMAL COMPLEX CENTRAL ELEMENT PROTEIN 2"/>
    <property type="match status" value="1"/>
</dbReference>
<dbReference type="GO" id="GO:0007130">
    <property type="term" value="P:synaptonemal complex assembly"/>
    <property type="evidence" value="ECO:0007669"/>
    <property type="project" value="InterPro"/>
</dbReference>
<dbReference type="InterPro" id="IPR034609">
    <property type="entry name" value="Syce2"/>
</dbReference>
<sequence length="149" mass="16554">MLDISSITERSDSHVCKKPKLGDPQTSCSFLPGSKVEELGRRAQELVERINQSRDEDQEIICSFQDQLLSKVGEVCQQVKEQLFSSYEEQSQGMEEQLQELSRVLEREQPAELNTLSVINTGLLQTPGPGQNQGPPPSTGQSSRNYTGS</sequence>
<evidence type="ECO:0000313" key="2">
    <source>
        <dbReference type="EMBL" id="KAK0141682.1"/>
    </source>
</evidence>
<accession>A0AA47NZL5</accession>
<dbReference type="AlphaFoldDB" id="A0AA47NZL5"/>
<protein>
    <submittedName>
        <fullName evidence="2">Synaptonemal complex central element protein 2</fullName>
    </submittedName>
</protein>
<organism evidence="2 3">
    <name type="scientific">Merluccius polli</name>
    <name type="common">Benguela hake</name>
    <name type="synonym">Merluccius cadenati</name>
    <dbReference type="NCBI Taxonomy" id="89951"/>
    <lineage>
        <taxon>Eukaryota</taxon>
        <taxon>Metazoa</taxon>
        <taxon>Chordata</taxon>
        <taxon>Craniata</taxon>
        <taxon>Vertebrata</taxon>
        <taxon>Euteleostomi</taxon>
        <taxon>Actinopterygii</taxon>
        <taxon>Neopterygii</taxon>
        <taxon>Teleostei</taxon>
        <taxon>Neoteleostei</taxon>
        <taxon>Acanthomorphata</taxon>
        <taxon>Zeiogadaria</taxon>
        <taxon>Gadariae</taxon>
        <taxon>Gadiformes</taxon>
        <taxon>Gadoidei</taxon>
        <taxon>Merlucciidae</taxon>
        <taxon>Merluccius</taxon>
    </lineage>
</organism>
<evidence type="ECO:0000313" key="3">
    <source>
        <dbReference type="Proteomes" id="UP001174136"/>
    </source>
</evidence>
<name>A0AA47NZL5_MERPO</name>
<comment type="caution">
    <text evidence="2">The sequence shown here is derived from an EMBL/GenBank/DDBJ whole genome shotgun (WGS) entry which is preliminary data.</text>
</comment>
<gene>
    <name evidence="2" type="primary">Syce2</name>
    <name evidence="2" type="ORF">N1851_020665</name>
</gene>
<keyword evidence="3" id="KW-1185">Reference proteome</keyword>
<feature type="region of interest" description="Disordered" evidence="1">
    <location>
        <begin position="121"/>
        <end position="149"/>
    </location>
</feature>
<reference evidence="2" key="1">
    <citation type="journal article" date="2023" name="Front. Mar. Sci.">
        <title>A new Merluccius polli reference genome to investigate the effects of global change in West African waters.</title>
        <authorList>
            <person name="Mateo J.L."/>
            <person name="Blanco-Fernandez C."/>
            <person name="Garcia-Vazquez E."/>
            <person name="Machado-Schiaffino G."/>
        </authorList>
    </citation>
    <scope>NUCLEOTIDE SEQUENCE</scope>
    <source>
        <strain evidence="2">C29</strain>
        <tissue evidence="2">Fin</tissue>
    </source>
</reference>
<dbReference type="EMBL" id="JAOPHQ010003758">
    <property type="protein sequence ID" value="KAK0141682.1"/>
    <property type="molecule type" value="Genomic_DNA"/>
</dbReference>